<comment type="caution">
    <text evidence="2">The sequence shown here is derived from an EMBL/GenBank/DDBJ whole genome shotgun (WGS) entry which is preliminary data.</text>
</comment>
<proteinExistence type="predicted"/>
<gene>
    <name evidence="2" type="ORF">PXEA_LOCUS36444</name>
</gene>
<keyword evidence="3" id="KW-1185">Reference proteome</keyword>
<feature type="region of interest" description="Disordered" evidence="1">
    <location>
        <begin position="1"/>
        <end position="27"/>
    </location>
</feature>
<accession>A0A448XRF7</accession>
<sequence>MHQLTSQLPTFRKGSPTQPVRRPPDGSSCLYLRRVLSGKTTLCVGRTRPVLPSSALFSLELGRQADNHTETHIHAG</sequence>
<evidence type="ECO:0000313" key="2">
    <source>
        <dbReference type="EMBL" id="VEL43004.1"/>
    </source>
</evidence>
<reference evidence="2" key="1">
    <citation type="submission" date="2018-11" db="EMBL/GenBank/DDBJ databases">
        <authorList>
            <consortium name="Pathogen Informatics"/>
        </authorList>
    </citation>
    <scope>NUCLEOTIDE SEQUENCE</scope>
</reference>
<dbReference type="EMBL" id="CAAALY010278147">
    <property type="protein sequence ID" value="VEL43004.1"/>
    <property type="molecule type" value="Genomic_DNA"/>
</dbReference>
<name>A0A448XRF7_9PLAT</name>
<evidence type="ECO:0000313" key="3">
    <source>
        <dbReference type="Proteomes" id="UP000784294"/>
    </source>
</evidence>
<evidence type="ECO:0000256" key="1">
    <source>
        <dbReference type="SAM" id="MobiDB-lite"/>
    </source>
</evidence>
<protein>
    <submittedName>
        <fullName evidence="2">Uncharacterized protein</fullName>
    </submittedName>
</protein>
<organism evidence="2 3">
    <name type="scientific">Protopolystoma xenopodis</name>
    <dbReference type="NCBI Taxonomy" id="117903"/>
    <lineage>
        <taxon>Eukaryota</taxon>
        <taxon>Metazoa</taxon>
        <taxon>Spiralia</taxon>
        <taxon>Lophotrochozoa</taxon>
        <taxon>Platyhelminthes</taxon>
        <taxon>Monogenea</taxon>
        <taxon>Polyopisthocotylea</taxon>
        <taxon>Polystomatidea</taxon>
        <taxon>Polystomatidae</taxon>
        <taxon>Protopolystoma</taxon>
    </lineage>
</organism>
<dbReference type="AlphaFoldDB" id="A0A448XRF7"/>
<dbReference type="Proteomes" id="UP000784294">
    <property type="component" value="Unassembled WGS sequence"/>
</dbReference>